<protein>
    <submittedName>
        <fullName evidence="4">1-acyl-sn-glycerol-3-phosphate acyltransferase</fullName>
    </submittedName>
</protein>
<accession>A0A329QE93</accession>
<dbReference type="PANTHER" id="PTHR10434">
    <property type="entry name" value="1-ACYL-SN-GLYCEROL-3-PHOSPHATE ACYLTRANSFERASE"/>
    <property type="match status" value="1"/>
</dbReference>
<dbReference type="PANTHER" id="PTHR10434:SF11">
    <property type="entry name" value="1-ACYL-SN-GLYCEROL-3-PHOSPHATE ACYLTRANSFERASE"/>
    <property type="match status" value="1"/>
</dbReference>
<keyword evidence="1 4" id="KW-0808">Transferase</keyword>
<dbReference type="AlphaFoldDB" id="A0A329QE93"/>
<dbReference type="SMART" id="SM00563">
    <property type="entry name" value="PlsC"/>
    <property type="match status" value="1"/>
</dbReference>
<feature type="domain" description="Phospholipid/glycerol acyltransferase" evidence="3">
    <location>
        <begin position="11"/>
        <end position="128"/>
    </location>
</feature>
<dbReference type="CDD" id="cd07989">
    <property type="entry name" value="LPLAT_AGPAT-like"/>
    <property type="match status" value="1"/>
</dbReference>
<dbReference type="GO" id="GO:0003841">
    <property type="term" value="F:1-acylglycerol-3-phosphate O-acyltransferase activity"/>
    <property type="evidence" value="ECO:0007669"/>
    <property type="project" value="TreeGrafter"/>
</dbReference>
<evidence type="ECO:0000313" key="5">
    <source>
        <dbReference type="Proteomes" id="UP000250462"/>
    </source>
</evidence>
<comment type="caution">
    <text evidence="4">The sequence shown here is derived from an EMBL/GenBank/DDBJ whole genome shotgun (WGS) entry which is preliminary data.</text>
</comment>
<dbReference type="EMBL" id="QMIG01000025">
    <property type="protein sequence ID" value="RAW10765.1"/>
    <property type="molecule type" value="Genomic_DNA"/>
</dbReference>
<keyword evidence="2 4" id="KW-0012">Acyltransferase</keyword>
<dbReference type="Pfam" id="PF01553">
    <property type="entry name" value="Acyltransferase"/>
    <property type="match status" value="1"/>
</dbReference>
<dbReference type="Proteomes" id="UP000250462">
    <property type="component" value="Unassembled WGS sequence"/>
</dbReference>
<dbReference type="InterPro" id="IPR002123">
    <property type="entry name" value="Plipid/glycerol_acylTrfase"/>
</dbReference>
<dbReference type="GO" id="GO:0006654">
    <property type="term" value="P:phosphatidic acid biosynthetic process"/>
    <property type="evidence" value="ECO:0007669"/>
    <property type="project" value="TreeGrafter"/>
</dbReference>
<name>A0A329QE93_9ACTN</name>
<evidence type="ECO:0000256" key="2">
    <source>
        <dbReference type="ARBA" id="ARBA00023315"/>
    </source>
</evidence>
<evidence type="ECO:0000313" key="4">
    <source>
        <dbReference type="EMBL" id="RAW10765.1"/>
    </source>
</evidence>
<gene>
    <name evidence="4" type="ORF">DPM12_18695</name>
</gene>
<sequence>MTELTETPRSYIAVANHASHLDTPLVIGALPRKLTRHLAAGAAADYFFEVRWRKWLTCLIFNTFPVDRNGGRFHTGVSKKLLARGVPLLIFPEGGRSATGKIRPFKPGAAALAIACDVPCVPIAIVGSYEAMPRGKNWPVRGRPPVTVSIGAPMYAKDGESARDFTQRLSDEINRLHTAGRQQRATKPGIAREIA</sequence>
<dbReference type="OrthoDB" id="9808424at2"/>
<reference evidence="4 5" key="1">
    <citation type="submission" date="2018-06" db="EMBL/GenBank/DDBJ databases">
        <title>Phytoactinopolyspora halophila sp. nov., a novel halophilic actinomycete isolated from a saline soil in China.</title>
        <authorList>
            <person name="Tang S.-K."/>
        </authorList>
    </citation>
    <scope>NUCLEOTIDE SEQUENCE [LARGE SCALE GENOMIC DNA]</scope>
    <source>
        <strain evidence="4 5">YIM 96934</strain>
    </source>
</reference>
<organism evidence="4 5">
    <name type="scientific">Phytoactinopolyspora halophila</name>
    <dbReference type="NCBI Taxonomy" id="1981511"/>
    <lineage>
        <taxon>Bacteria</taxon>
        <taxon>Bacillati</taxon>
        <taxon>Actinomycetota</taxon>
        <taxon>Actinomycetes</taxon>
        <taxon>Jiangellales</taxon>
        <taxon>Jiangellaceae</taxon>
        <taxon>Phytoactinopolyspora</taxon>
    </lineage>
</organism>
<proteinExistence type="predicted"/>
<keyword evidence="5" id="KW-1185">Reference proteome</keyword>
<dbReference type="SUPFAM" id="SSF69593">
    <property type="entry name" value="Glycerol-3-phosphate (1)-acyltransferase"/>
    <property type="match status" value="1"/>
</dbReference>
<evidence type="ECO:0000259" key="3">
    <source>
        <dbReference type="SMART" id="SM00563"/>
    </source>
</evidence>
<evidence type="ECO:0000256" key="1">
    <source>
        <dbReference type="ARBA" id="ARBA00022679"/>
    </source>
</evidence>